<feature type="domain" description="Solute-binding protein family 3/N-terminal" evidence="4">
    <location>
        <begin position="27"/>
        <end position="262"/>
    </location>
</feature>
<keyword evidence="6" id="KW-1185">Reference proteome</keyword>
<dbReference type="InterPro" id="IPR001638">
    <property type="entry name" value="Solute-binding_3/MltF_N"/>
</dbReference>
<evidence type="ECO:0000256" key="1">
    <source>
        <dbReference type="ARBA" id="ARBA00010333"/>
    </source>
</evidence>
<protein>
    <submittedName>
        <fullName evidence="5">Octopine/nopaline transport system substrate-binding protein</fullName>
    </submittedName>
</protein>
<evidence type="ECO:0000259" key="4">
    <source>
        <dbReference type="SMART" id="SM00062"/>
    </source>
</evidence>
<dbReference type="OrthoDB" id="9768183at2"/>
<sequence length="269" mass="28821">MKKTLLAFVCGSALITMTSVVNAAEDTLTVGTEGDAPPYSMADVNGNVTGYDADIANAVCSEMKVKCRFVVQSFSTLIPSLSTDRFDVIVSGLGITEARKKQIDYSIPYGGVPQYYVIAKDSPIAALGSISEIEKQLDGKTVGVVNGTTYAKYVQKHLPKSEVKTYDATTQMLADLEAGRIDSAYSDSPTWTDFFKTPGGAKFTRVKVAVRQADDPTVLGYGMGVGIRKGNTALQAKVDTALCALSKKGELSAISQKWFDEDYAIACKQ</sequence>
<organism evidence="5 6">
    <name type="scientific">Pseudomonas abietaniphila</name>
    <dbReference type="NCBI Taxonomy" id="89065"/>
    <lineage>
        <taxon>Bacteria</taxon>
        <taxon>Pseudomonadati</taxon>
        <taxon>Pseudomonadota</taxon>
        <taxon>Gammaproteobacteria</taxon>
        <taxon>Pseudomonadales</taxon>
        <taxon>Pseudomonadaceae</taxon>
        <taxon>Pseudomonas</taxon>
    </lineage>
</organism>
<dbReference type="SMART" id="SM00062">
    <property type="entry name" value="PBPb"/>
    <property type="match status" value="1"/>
</dbReference>
<dbReference type="RefSeq" id="WP_074749570.1">
    <property type="nucleotide sequence ID" value="NZ_FNCO01000001.1"/>
</dbReference>
<dbReference type="AlphaFoldDB" id="A0A1G7RRQ7"/>
<proteinExistence type="inferred from homology"/>
<dbReference type="EMBL" id="FNCO01000001">
    <property type="protein sequence ID" value="SDG13432.1"/>
    <property type="molecule type" value="Genomic_DNA"/>
</dbReference>
<name>A0A1G7RRQ7_9PSED</name>
<evidence type="ECO:0000256" key="2">
    <source>
        <dbReference type="ARBA" id="ARBA00022729"/>
    </source>
</evidence>
<dbReference type="Proteomes" id="UP000182894">
    <property type="component" value="Unassembled WGS sequence"/>
</dbReference>
<feature type="chain" id="PRO_5010328690" evidence="3">
    <location>
        <begin position="24"/>
        <end position="269"/>
    </location>
</feature>
<accession>A0A1G7RRQ7</accession>
<reference evidence="6" key="1">
    <citation type="submission" date="2016-10" db="EMBL/GenBank/DDBJ databases">
        <authorList>
            <person name="Varghese N."/>
            <person name="Submissions S."/>
        </authorList>
    </citation>
    <scope>NUCLEOTIDE SEQUENCE [LARGE SCALE GENOMIC DNA]</scope>
    <source>
        <strain evidence="6">ATCC 700689</strain>
    </source>
</reference>
<dbReference type="Gene3D" id="3.40.190.10">
    <property type="entry name" value="Periplasmic binding protein-like II"/>
    <property type="match status" value="2"/>
</dbReference>
<evidence type="ECO:0000313" key="6">
    <source>
        <dbReference type="Proteomes" id="UP000182894"/>
    </source>
</evidence>
<dbReference type="SUPFAM" id="SSF53850">
    <property type="entry name" value="Periplasmic binding protein-like II"/>
    <property type="match status" value="1"/>
</dbReference>
<keyword evidence="2 3" id="KW-0732">Signal</keyword>
<feature type="signal peptide" evidence="3">
    <location>
        <begin position="1"/>
        <end position="23"/>
    </location>
</feature>
<dbReference type="PANTHER" id="PTHR35936:SF19">
    <property type="entry name" value="AMINO-ACID-BINDING PROTEIN YXEM-RELATED"/>
    <property type="match status" value="1"/>
</dbReference>
<gene>
    <name evidence="5" type="ORF">SAMN05216605_101237</name>
</gene>
<dbReference type="STRING" id="89065.SAMN05216605_101237"/>
<dbReference type="PANTHER" id="PTHR35936">
    <property type="entry name" value="MEMBRANE-BOUND LYTIC MUREIN TRANSGLYCOSYLASE F"/>
    <property type="match status" value="1"/>
</dbReference>
<evidence type="ECO:0000256" key="3">
    <source>
        <dbReference type="SAM" id="SignalP"/>
    </source>
</evidence>
<comment type="similarity">
    <text evidence="1">Belongs to the bacterial solute-binding protein 3 family.</text>
</comment>
<dbReference type="Pfam" id="PF00497">
    <property type="entry name" value="SBP_bac_3"/>
    <property type="match status" value="1"/>
</dbReference>
<evidence type="ECO:0000313" key="5">
    <source>
        <dbReference type="EMBL" id="SDG13432.1"/>
    </source>
</evidence>